<accession>A0AA91T0Q5</accession>
<protein>
    <submittedName>
        <fullName evidence="1">Uncharacterized protein</fullName>
    </submittedName>
</protein>
<evidence type="ECO:0000313" key="1">
    <source>
        <dbReference type="EMBL" id="OVF07231.1"/>
    </source>
</evidence>
<dbReference type="Proteomes" id="UP000195602">
    <property type="component" value="Unassembled WGS sequence"/>
</dbReference>
<name>A0AA91T0Q5_CLALS</name>
<sequence length="91" mass="9949">MQRQMSVQPDSPNTGKSAFVYDSDAVTYVVPDNGDSIFYMLHLGHICTQDNAGGGDIANTSENNNSQQMSQNFSTESFSLGLFCPIFFPLT</sequence>
<proteinExistence type="predicted"/>
<reference evidence="1 2" key="1">
    <citation type="submission" date="2017-04" db="EMBL/GenBank/DDBJ databases">
        <title>Draft genome of the yeast Clavispora lusitaniae type strain CBS 6936.</title>
        <authorList>
            <person name="Durrens P."/>
            <person name="Klopp C."/>
            <person name="Biteau N."/>
            <person name="Fitton-Ouhabi V."/>
            <person name="Dementhon K."/>
            <person name="Accoceberry I."/>
            <person name="Sherman D.J."/>
            <person name="Noel T."/>
        </authorList>
    </citation>
    <scope>NUCLEOTIDE SEQUENCE [LARGE SCALE GENOMIC DNA]</scope>
    <source>
        <strain evidence="1 2">CBS 6936</strain>
    </source>
</reference>
<gene>
    <name evidence="1" type="ORF">A9F13_14g00627</name>
</gene>
<dbReference type="KEGG" id="clus:A9F13_14g00627"/>
<dbReference type="EMBL" id="LYUB02000014">
    <property type="protein sequence ID" value="OVF07231.1"/>
    <property type="molecule type" value="Genomic_DNA"/>
</dbReference>
<dbReference type="AlphaFoldDB" id="A0AA91T0Q5"/>
<organism evidence="1 2">
    <name type="scientific">Clavispora lusitaniae</name>
    <name type="common">Candida lusitaniae</name>
    <dbReference type="NCBI Taxonomy" id="36911"/>
    <lineage>
        <taxon>Eukaryota</taxon>
        <taxon>Fungi</taxon>
        <taxon>Dikarya</taxon>
        <taxon>Ascomycota</taxon>
        <taxon>Saccharomycotina</taxon>
        <taxon>Pichiomycetes</taxon>
        <taxon>Metschnikowiaceae</taxon>
        <taxon>Clavispora</taxon>
    </lineage>
</organism>
<comment type="caution">
    <text evidence="1">The sequence shown here is derived from an EMBL/GenBank/DDBJ whole genome shotgun (WGS) entry which is preliminary data.</text>
</comment>
<evidence type="ECO:0000313" key="2">
    <source>
        <dbReference type="Proteomes" id="UP000195602"/>
    </source>
</evidence>